<dbReference type="NCBIfam" id="NF006941">
    <property type="entry name" value="PRK09423.1"/>
    <property type="match status" value="1"/>
</dbReference>
<feature type="binding site" evidence="8">
    <location>
        <position position="269"/>
    </location>
    <ligand>
        <name>glycerol</name>
        <dbReference type="ChEBI" id="CHEBI:17754"/>
    </ligand>
</feature>
<sequence length="368" mass="40455">MKKARSVTAPRKFYISKGLFAELPKYTKTLGEKPYIIADPFIYERTVDEVGKAYDKSEIVEFGGENSQAEIDRHQEGYKNSGADFVVGIGGGKTMDNAKATAYYMDVPVVIFPTLAASDAPTTSVSVLYSEEGEFLQYMYLPNSVDVVLADLDILVTTPPEMFAAGIADGMASFIEGRVAFETDGENLHGFRSSYTGYGMVKFGYDTIRKYGKQAYEACKNNTVTNAFGRVVEATVYLSGAGTEAAGITAAHAVHNGMTAVEDLHGASHGEKVAFGMIVNLILEGFPDEDIFDLAHFYKEVGLPLTLEDLGLKEFKEEEWREVAKTACSEEDTMTNMALDVEPDDVYQSILFADHILQKVKDGYEYRA</sequence>
<keyword evidence="2" id="KW-0560">Oxidoreductase</keyword>
<evidence type="ECO:0000256" key="9">
    <source>
        <dbReference type="PIRSR" id="PIRSR000112-2"/>
    </source>
</evidence>
<evidence type="ECO:0000256" key="7">
    <source>
        <dbReference type="ARBA" id="ARBA00049006"/>
    </source>
</evidence>
<reference evidence="12" key="1">
    <citation type="submission" date="2020-06" db="EMBL/GenBank/DDBJ databases">
        <authorList>
            <person name="Link T."/>
            <person name="Ehrmann M."/>
        </authorList>
    </citation>
    <scope>NUCLEOTIDE SEQUENCE</scope>
    <source>
        <strain evidence="12">TMW 2.2257</strain>
    </source>
</reference>
<dbReference type="InterPro" id="IPR016205">
    <property type="entry name" value="Glycerol_DH"/>
</dbReference>
<evidence type="ECO:0000256" key="2">
    <source>
        <dbReference type="ARBA" id="ARBA00023002"/>
    </source>
</evidence>
<feature type="domain" description="Alcohol dehydrogenase iron-type/glycerol dehydrogenase GldA" evidence="11">
    <location>
        <begin position="10"/>
        <end position="150"/>
    </location>
</feature>
<keyword evidence="8" id="KW-0862">Zinc</keyword>
<evidence type="ECO:0000256" key="1">
    <source>
        <dbReference type="ARBA" id="ARBA00022723"/>
    </source>
</evidence>
<dbReference type="SUPFAM" id="SSF56796">
    <property type="entry name" value="Dehydroquinate synthase-like"/>
    <property type="match status" value="1"/>
</dbReference>
<comment type="caution">
    <text evidence="12">The sequence shown here is derived from an EMBL/GenBank/DDBJ whole genome shotgun (WGS) entry which is preliminary data.</text>
</comment>
<evidence type="ECO:0000256" key="10">
    <source>
        <dbReference type="PIRSR" id="PIRSR000112-3"/>
    </source>
</evidence>
<dbReference type="GO" id="GO:0046872">
    <property type="term" value="F:metal ion binding"/>
    <property type="evidence" value="ECO:0007669"/>
    <property type="project" value="UniProtKB-KW"/>
</dbReference>
<dbReference type="Gene3D" id="1.20.1090.10">
    <property type="entry name" value="Dehydroquinate synthase-like - alpha domain"/>
    <property type="match status" value="1"/>
</dbReference>
<dbReference type="EMBL" id="JACACB010000011">
    <property type="protein sequence ID" value="MCO8297921.1"/>
    <property type="molecule type" value="Genomic_DNA"/>
</dbReference>
<evidence type="ECO:0000256" key="6">
    <source>
        <dbReference type="ARBA" id="ARBA00040132"/>
    </source>
</evidence>
<comment type="cofactor">
    <cofactor evidence="8">
        <name>Zn(2+)</name>
        <dbReference type="ChEBI" id="CHEBI:29105"/>
    </cofactor>
    <text evidence="8">Binds 1 zinc ion per subunit.</text>
</comment>
<feature type="binding site" evidence="10">
    <location>
        <begin position="92"/>
        <end position="96"/>
    </location>
    <ligand>
        <name>NAD(+)</name>
        <dbReference type="ChEBI" id="CHEBI:57540"/>
    </ligand>
</feature>
<dbReference type="CDD" id="cd08170">
    <property type="entry name" value="GlyDH"/>
    <property type="match status" value="1"/>
</dbReference>
<feature type="binding site" evidence="8">
    <location>
        <position position="169"/>
    </location>
    <ligand>
        <name>glycerol</name>
        <dbReference type="ChEBI" id="CHEBI:17754"/>
    </ligand>
</feature>
<dbReference type="EC" id="1.1.1.6" evidence="5"/>
<dbReference type="PANTHER" id="PTHR43616">
    <property type="entry name" value="GLYCEROL DEHYDROGENASE"/>
    <property type="match status" value="1"/>
</dbReference>
<reference evidence="12" key="2">
    <citation type="journal article" date="2021" name="BMC Microbiol.">
        <title>The diversity among the species Tetragenococcus halophilus including new isolates from a lupine seed fermentation.</title>
        <authorList>
            <person name="Link T."/>
            <person name="Vogel R.F."/>
            <person name="Ehrmann M.A."/>
        </authorList>
    </citation>
    <scope>NUCLEOTIDE SEQUENCE</scope>
    <source>
        <strain evidence="12">TMW 2.2257</strain>
    </source>
</reference>
<dbReference type="GO" id="GO:0008888">
    <property type="term" value="F:glycerol dehydrogenase (NAD+) activity"/>
    <property type="evidence" value="ECO:0007669"/>
    <property type="project" value="UniProtKB-EC"/>
</dbReference>
<evidence type="ECO:0000313" key="13">
    <source>
        <dbReference type="Proteomes" id="UP001057280"/>
    </source>
</evidence>
<keyword evidence="3 10" id="KW-0520">NAD</keyword>
<proteinExistence type="predicted"/>
<comment type="pathway">
    <text evidence="4">Polyol metabolism; glycerol fermentation; glycerone phosphate from glycerol (oxidative route): step 1/2.</text>
</comment>
<organism evidence="12 13">
    <name type="scientific">Tetragenococcus halophilus</name>
    <name type="common">Pediococcus halophilus</name>
    <dbReference type="NCBI Taxonomy" id="51669"/>
    <lineage>
        <taxon>Bacteria</taxon>
        <taxon>Bacillati</taxon>
        <taxon>Bacillota</taxon>
        <taxon>Bacilli</taxon>
        <taxon>Lactobacillales</taxon>
        <taxon>Enterococcaceae</taxon>
        <taxon>Tetragenococcus</taxon>
    </lineage>
</organism>
<feature type="binding site" evidence="10">
    <location>
        <position position="129"/>
    </location>
    <ligand>
        <name>NAD(+)</name>
        <dbReference type="ChEBI" id="CHEBI:57540"/>
    </ligand>
</feature>
<accession>A0AB35HP05</accession>
<dbReference type="Gene3D" id="3.40.50.1970">
    <property type="match status" value="1"/>
</dbReference>
<feature type="binding site" evidence="10">
    <location>
        <position position="123"/>
    </location>
    <ligand>
        <name>NAD(+)</name>
        <dbReference type="ChEBI" id="CHEBI:57540"/>
    </ligand>
</feature>
<comment type="catalytic activity">
    <reaction evidence="7">
        <text>glycerol + NAD(+) = dihydroxyacetone + NADH + H(+)</text>
        <dbReference type="Rhea" id="RHEA:13769"/>
        <dbReference type="ChEBI" id="CHEBI:15378"/>
        <dbReference type="ChEBI" id="CHEBI:16016"/>
        <dbReference type="ChEBI" id="CHEBI:17754"/>
        <dbReference type="ChEBI" id="CHEBI:57540"/>
        <dbReference type="ChEBI" id="CHEBI:57945"/>
        <dbReference type="EC" id="1.1.1.6"/>
    </reaction>
</comment>
<dbReference type="PANTHER" id="PTHR43616:SF5">
    <property type="entry name" value="GLYCEROL DEHYDROGENASE 1"/>
    <property type="match status" value="1"/>
</dbReference>
<gene>
    <name evidence="12" type="ORF">HXW75_05480</name>
</gene>
<evidence type="ECO:0000256" key="4">
    <source>
        <dbReference type="ARBA" id="ARBA00037918"/>
    </source>
</evidence>
<feature type="binding site" evidence="9">
    <location>
        <position position="119"/>
    </location>
    <ligand>
        <name>glycerol</name>
        <dbReference type="ChEBI" id="CHEBI:17754"/>
    </ligand>
</feature>
<name>A0AB35HP05_TETHA</name>
<dbReference type="InterPro" id="IPR001670">
    <property type="entry name" value="ADH_Fe/GldA"/>
</dbReference>
<dbReference type="PIRSF" id="PIRSF000112">
    <property type="entry name" value="Glycerol_dehydrogenase"/>
    <property type="match status" value="1"/>
</dbReference>
<feature type="binding site" evidence="10">
    <location>
        <position position="39"/>
    </location>
    <ligand>
        <name>NAD(+)</name>
        <dbReference type="ChEBI" id="CHEBI:57540"/>
    </ligand>
</feature>
<evidence type="ECO:0000259" key="11">
    <source>
        <dbReference type="Pfam" id="PF00465"/>
    </source>
</evidence>
<evidence type="ECO:0000313" key="12">
    <source>
        <dbReference type="EMBL" id="MCO8297921.1"/>
    </source>
</evidence>
<dbReference type="Pfam" id="PF00465">
    <property type="entry name" value="Fe-ADH"/>
    <property type="match status" value="1"/>
</dbReference>
<dbReference type="RefSeq" id="WP_103091852.1">
    <property type="nucleotide sequence ID" value="NZ_BLRN01000040.1"/>
</dbReference>
<feature type="binding site" evidence="8">
    <location>
        <position position="252"/>
    </location>
    <ligand>
        <name>glycerol</name>
        <dbReference type="ChEBI" id="CHEBI:17754"/>
    </ligand>
</feature>
<dbReference type="Proteomes" id="UP001057280">
    <property type="component" value="Unassembled WGS sequence"/>
</dbReference>
<dbReference type="AlphaFoldDB" id="A0AB35HP05"/>
<evidence type="ECO:0000256" key="8">
    <source>
        <dbReference type="PIRSR" id="PIRSR000112-1"/>
    </source>
</evidence>
<evidence type="ECO:0000256" key="3">
    <source>
        <dbReference type="ARBA" id="ARBA00023027"/>
    </source>
</evidence>
<evidence type="ECO:0000256" key="5">
    <source>
        <dbReference type="ARBA" id="ARBA00039147"/>
    </source>
</evidence>
<keyword evidence="1 8" id="KW-0479">Metal-binding</keyword>
<protein>
    <recommendedName>
        <fullName evidence="6">Glycerol dehydrogenase</fullName>
        <ecNumber evidence="5">1.1.1.6</ecNumber>
    </recommendedName>
</protein>